<keyword evidence="2 4" id="KW-0863">Zinc-finger</keyword>
<gene>
    <name evidence="7" type="ORF">NLJ89_g8335</name>
</gene>
<feature type="region of interest" description="Disordered" evidence="5">
    <location>
        <begin position="330"/>
        <end position="367"/>
    </location>
</feature>
<protein>
    <recommendedName>
        <fullName evidence="6">MYND-type domain-containing protein</fullName>
    </recommendedName>
</protein>
<dbReference type="Pfam" id="PF01753">
    <property type="entry name" value="zf-MYND"/>
    <property type="match status" value="1"/>
</dbReference>
<keyword evidence="1" id="KW-0479">Metal-binding</keyword>
<evidence type="ECO:0000256" key="3">
    <source>
        <dbReference type="ARBA" id="ARBA00022833"/>
    </source>
</evidence>
<dbReference type="AlphaFoldDB" id="A0A9W8MS90"/>
<accession>A0A9W8MS90</accession>
<evidence type="ECO:0000256" key="5">
    <source>
        <dbReference type="SAM" id="MobiDB-lite"/>
    </source>
</evidence>
<dbReference type="PROSITE" id="PS50865">
    <property type="entry name" value="ZF_MYND_2"/>
    <property type="match status" value="1"/>
</dbReference>
<sequence length="497" mass="55199">MLKTCQNCFKEEEEGGSAPRLKSCRGCKIAHYCNPQCQTEHWKYHKPICTLSRISATQARKDYRLLHLGYSGKDIDATMKEWVRNNRFQLQDIALSKLGLVLESQVLQTTEDVCCVVLDADFNRNAAKFDIRCEFCVHIHRAKTLVQFKEGPSLAETIDTVLADRPAFRRKGEELLLTLVLLPELGLVRAIERTQKDVAMQTMRHGSPRGEEVDGANDAAVWVLGREPLPSSTVNVNGDVPFFVAHGLRASGLANAESLGFKLLPASAPSSAPACISRAHLGAVPILVPLCTLFIPGTKHFTMMVELCQGSTTVVLMPLPLALAAESTQQDCSVPGSESGEETPPADVSASQQAIPPSPYSRPRPRHISKKRHPFYYYLSRGTICVEVPPAHGGVRILRKALFHHMNIETNDHQFWWRESDEKPEWVPLQYGDQRSFGKATYFFTWTTNGNPSWVTLESLKRGLRGKRRQTADVDKLGGDMDIDEDDCGSNVGTDGS</sequence>
<evidence type="ECO:0000256" key="1">
    <source>
        <dbReference type="ARBA" id="ARBA00022723"/>
    </source>
</evidence>
<dbReference type="GO" id="GO:0008270">
    <property type="term" value="F:zinc ion binding"/>
    <property type="evidence" value="ECO:0007669"/>
    <property type="project" value="UniProtKB-KW"/>
</dbReference>
<proteinExistence type="predicted"/>
<evidence type="ECO:0000256" key="2">
    <source>
        <dbReference type="ARBA" id="ARBA00022771"/>
    </source>
</evidence>
<dbReference type="Gene3D" id="6.10.140.2220">
    <property type="match status" value="1"/>
</dbReference>
<keyword evidence="8" id="KW-1185">Reference proteome</keyword>
<name>A0A9W8MS90_9AGAR</name>
<dbReference type="InterPro" id="IPR002893">
    <property type="entry name" value="Znf_MYND"/>
</dbReference>
<reference evidence="7" key="1">
    <citation type="submission" date="2022-07" db="EMBL/GenBank/DDBJ databases">
        <title>Genome Sequence of Agrocybe chaxingu.</title>
        <authorList>
            <person name="Buettner E."/>
        </authorList>
    </citation>
    <scope>NUCLEOTIDE SEQUENCE</scope>
    <source>
        <strain evidence="7">MP-N11</strain>
    </source>
</reference>
<evidence type="ECO:0000313" key="8">
    <source>
        <dbReference type="Proteomes" id="UP001148786"/>
    </source>
</evidence>
<feature type="domain" description="MYND-type" evidence="6">
    <location>
        <begin position="5"/>
        <end position="49"/>
    </location>
</feature>
<comment type="caution">
    <text evidence="7">The sequence shown here is derived from an EMBL/GenBank/DDBJ whole genome shotgun (WGS) entry which is preliminary data.</text>
</comment>
<keyword evidence="3" id="KW-0862">Zinc</keyword>
<dbReference type="PROSITE" id="PS01360">
    <property type="entry name" value="ZF_MYND_1"/>
    <property type="match status" value="1"/>
</dbReference>
<dbReference type="EMBL" id="JANKHO010001111">
    <property type="protein sequence ID" value="KAJ3503657.1"/>
    <property type="molecule type" value="Genomic_DNA"/>
</dbReference>
<organism evidence="7 8">
    <name type="scientific">Agrocybe chaxingu</name>
    <dbReference type="NCBI Taxonomy" id="84603"/>
    <lineage>
        <taxon>Eukaryota</taxon>
        <taxon>Fungi</taxon>
        <taxon>Dikarya</taxon>
        <taxon>Basidiomycota</taxon>
        <taxon>Agaricomycotina</taxon>
        <taxon>Agaricomycetes</taxon>
        <taxon>Agaricomycetidae</taxon>
        <taxon>Agaricales</taxon>
        <taxon>Agaricineae</taxon>
        <taxon>Strophariaceae</taxon>
        <taxon>Agrocybe</taxon>
    </lineage>
</organism>
<evidence type="ECO:0000256" key="4">
    <source>
        <dbReference type="PROSITE-ProRule" id="PRU00134"/>
    </source>
</evidence>
<feature type="region of interest" description="Disordered" evidence="5">
    <location>
        <begin position="475"/>
        <end position="497"/>
    </location>
</feature>
<dbReference type="Proteomes" id="UP001148786">
    <property type="component" value="Unassembled WGS sequence"/>
</dbReference>
<dbReference type="OrthoDB" id="2907218at2759"/>
<dbReference type="SUPFAM" id="SSF144232">
    <property type="entry name" value="HIT/MYND zinc finger-like"/>
    <property type="match status" value="1"/>
</dbReference>
<evidence type="ECO:0000259" key="6">
    <source>
        <dbReference type="PROSITE" id="PS50865"/>
    </source>
</evidence>
<evidence type="ECO:0000313" key="7">
    <source>
        <dbReference type="EMBL" id="KAJ3503657.1"/>
    </source>
</evidence>